<feature type="region of interest" description="Disordered" evidence="2">
    <location>
        <begin position="220"/>
        <end position="239"/>
    </location>
</feature>
<dbReference type="Pfam" id="PF00134">
    <property type="entry name" value="Cyclin_N"/>
    <property type="match status" value="1"/>
</dbReference>
<dbReference type="OrthoDB" id="10618506at2759"/>
<comment type="caution">
    <text evidence="4">The sequence shown here is derived from an EMBL/GenBank/DDBJ whole genome shotgun (WGS) entry which is preliminary data.</text>
</comment>
<evidence type="ECO:0000256" key="1">
    <source>
        <dbReference type="PROSITE-ProRule" id="PRU00169"/>
    </source>
</evidence>
<keyword evidence="5" id="KW-1185">Reference proteome</keyword>
<sequence>MAAITSRMPDQFVAPELLPSLEAEARSRDGEPMRVPGTYDLPRRRMRALIAPPSVPALLSAHTSALVVGGDETFVCATSELLREMGVRVRSSSTVSDALTALEEDIAENGCITYDQIIAEAEADNDGAGDEEGAETLVAELRSTSWPASVVFVTPHWPNRADLARFTRCGARAVVLKPVNRTELGRLFTHLKRTPHEDIWASRRVGGLIGCAGASNRRRAAKPPAATVHSALPSAAEPRRSTPLHNTCMGVGLATFLHVHAGRQKGPKPKQRFEEAAVFDCQTMAGVVDDVNPEWIYRFVVIVMVNLQLDEELLVTAVILLERACRVAELVLTAANWQSVLLAAIIVAAKTHYDQSVWLGDFVDRLRMYPLDASYLHEIEMAFLRALRFCVIVRPSSFYRYAAEIATLHDSYCPYTRSMTCDLTYRMLANERSPWSPRGALAGVASANGNATAPTICAPCAPAPAARAKPATKDVLAKVLFC</sequence>
<evidence type="ECO:0000313" key="5">
    <source>
        <dbReference type="Proteomes" id="UP000751190"/>
    </source>
</evidence>
<dbReference type="GO" id="GO:0000160">
    <property type="term" value="P:phosphorelay signal transduction system"/>
    <property type="evidence" value="ECO:0007669"/>
    <property type="project" value="InterPro"/>
</dbReference>
<dbReference type="PROSITE" id="PS50110">
    <property type="entry name" value="RESPONSE_REGULATORY"/>
    <property type="match status" value="1"/>
</dbReference>
<feature type="domain" description="Response regulatory" evidence="3">
    <location>
        <begin position="64"/>
        <end position="192"/>
    </location>
</feature>
<evidence type="ECO:0000259" key="3">
    <source>
        <dbReference type="PROSITE" id="PS50110"/>
    </source>
</evidence>
<dbReference type="AlphaFoldDB" id="A0A8J6CGP1"/>
<dbReference type="InterPro" id="IPR011006">
    <property type="entry name" value="CheY-like_superfamily"/>
</dbReference>
<comment type="caution">
    <text evidence="1">Lacks conserved residue(s) required for the propagation of feature annotation.</text>
</comment>
<accession>A0A8J6CGP1</accession>
<dbReference type="Proteomes" id="UP000751190">
    <property type="component" value="Unassembled WGS sequence"/>
</dbReference>
<dbReference type="InterPro" id="IPR036915">
    <property type="entry name" value="Cyclin-like_sf"/>
</dbReference>
<evidence type="ECO:0000256" key="2">
    <source>
        <dbReference type="SAM" id="MobiDB-lite"/>
    </source>
</evidence>
<dbReference type="Gene3D" id="3.40.50.2300">
    <property type="match status" value="1"/>
</dbReference>
<name>A0A8J6CGP1_DIALT</name>
<proteinExistence type="predicted"/>
<protein>
    <recommendedName>
        <fullName evidence="3">Response regulatory domain-containing protein</fullName>
    </recommendedName>
</protein>
<evidence type="ECO:0000313" key="4">
    <source>
        <dbReference type="EMBL" id="KAG8466898.1"/>
    </source>
</evidence>
<organism evidence="4 5">
    <name type="scientific">Diacronema lutheri</name>
    <name type="common">Unicellular marine alga</name>
    <name type="synonym">Monochrysis lutheri</name>
    <dbReference type="NCBI Taxonomy" id="2081491"/>
    <lineage>
        <taxon>Eukaryota</taxon>
        <taxon>Haptista</taxon>
        <taxon>Haptophyta</taxon>
        <taxon>Pavlovophyceae</taxon>
        <taxon>Pavlovales</taxon>
        <taxon>Pavlovaceae</taxon>
        <taxon>Diacronema</taxon>
    </lineage>
</organism>
<dbReference type="InterPro" id="IPR001789">
    <property type="entry name" value="Sig_transdc_resp-reg_receiver"/>
</dbReference>
<reference evidence="4" key="1">
    <citation type="submission" date="2021-05" db="EMBL/GenBank/DDBJ databases">
        <title>The genome of the haptophyte Pavlova lutheri (Diacronema luteri, Pavlovales) - a model for lipid biosynthesis in eukaryotic algae.</title>
        <authorList>
            <person name="Hulatt C.J."/>
            <person name="Posewitz M.C."/>
        </authorList>
    </citation>
    <scope>NUCLEOTIDE SEQUENCE</scope>
    <source>
        <strain evidence="4">NIVA-4/92</strain>
    </source>
</reference>
<dbReference type="EMBL" id="JAGTXO010000007">
    <property type="protein sequence ID" value="KAG8466898.1"/>
    <property type="molecule type" value="Genomic_DNA"/>
</dbReference>
<dbReference type="SUPFAM" id="SSF47954">
    <property type="entry name" value="Cyclin-like"/>
    <property type="match status" value="1"/>
</dbReference>
<dbReference type="InterPro" id="IPR006671">
    <property type="entry name" value="Cyclin_N"/>
</dbReference>
<dbReference type="SUPFAM" id="SSF52172">
    <property type="entry name" value="CheY-like"/>
    <property type="match status" value="1"/>
</dbReference>
<dbReference type="Gene3D" id="1.10.472.10">
    <property type="entry name" value="Cyclin-like"/>
    <property type="match status" value="1"/>
</dbReference>
<gene>
    <name evidence="4" type="ORF">KFE25_008277</name>
</gene>